<gene>
    <name evidence="1" type="primary">hutX</name>
    <name evidence="1" type="ORF">HER31_04510</name>
</gene>
<accession>A0A6H1UCB2</accession>
<dbReference type="InterPro" id="IPR010413">
    <property type="entry name" value="HutX-like"/>
</dbReference>
<dbReference type="PIRSF" id="PIRSF030840">
    <property type="entry name" value="DUF1008"/>
    <property type="match status" value="1"/>
</dbReference>
<dbReference type="Proteomes" id="UP000501602">
    <property type="component" value="Chromosome"/>
</dbReference>
<protein>
    <submittedName>
        <fullName evidence="1">Heme utilization cystosolic carrier protein HutX</fullName>
    </submittedName>
</protein>
<dbReference type="Pfam" id="PF06228">
    <property type="entry name" value="ChuX_HutX"/>
    <property type="match status" value="1"/>
</dbReference>
<dbReference type="NCBIfam" id="TIGR04108">
    <property type="entry name" value="HutX"/>
    <property type="match status" value="1"/>
</dbReference>
<dbReference type="InterPro" id="IPR053733">
    <property type="entry name" value="Heme_Transport_Util_sf"/>
</dbReference>
<dbReference type="EMBL" id="CP051180">
    <property type="protein sequence ID" value="QIZ76220.1"/>
    <property type="molecule type" value="Genomic_DNA"/>
</dbReference>
<reference evidence="1 2" key="1">
    <citation type="submission" date="2020-04" db="EMBL/GenBank/DDBJ databases">
        <title>Ferrimonas sp. S7 isolated from sea water.</title>
        <authorList>
            <person name="Bae S.S."/>
            <person name="Baek K."/>
        </authorList>
    </citation>
    <scope>NUCLEOTIDE SEQUENCE [LARGE SCALE GENOMIC DNA]</scope>
    <source>
        <strain evidence="1 2">S7</strain>
    </source>
</reference>
<dbReference type="Gene3D" id="3.40.1570.10">
    <property type="entry name" value="HemS/ChuS/ChuX like domains"/>
    <property type="match status" value="1"/>
</dbReference>
<keyword evidence="2" id="KW-1185">Reference proteome</keyword>
<organism evidence="1 2">
    <name type="scientific">Ferrimonas lipolytica</name>
    <dbReference type="NCBI Taxonomy" id="2724191"/>
    <lineage>
        <taxon>Bacteria</taxon>
        <taxon>Pseudomonadati</taxon>
        <taxon>Pseudomonadota</taxon>
        <taxon>Gammaproteobacteria</taxon>
        <taxon>Alteromonadales</taxon>
        <taxon>Ferrimonadaceae</taxon>
        <taxon>Ferrimonas</taxon>
    </lineage>
</organism>
<sequence>MNTIAEQVATKIGANPNQMPAQIADELMVSEFDVVVNLPASMATLFPRAELDSLMAELPEWGPVTTIVSVAGSIFEVKAPFPRGKVGHGYYNLINKGEGLHGHLKMDNVANVMLVSKPFMGAESHSIQFFDEAGAIVFKIYLGRDRKRVLIPEQVLRFQQLHQAYGA</sequence>
<dbReference type="RefSeq" id="WP_168659480.1">
    <property type="nucleotide sequence ID" value="NZ_CP051180.1"/>
</dbReference>
<dbReference type="KEGG" id="fes:HER31_04510"/>
<dbReference type="CDD" id="cd16829">
    <property type="entry name" value="ChuX_HutX-like"/>
    <property type="match status" value="1"/>
</dbReference>
<dbReference type="AlphaFoldDB" id="A0A6H1UCB2"/>
<name>A0A6H1UCB2_9GAMM</name>
<proteinExistence type="predicted"/>
<evidence type="ECO:0000313" key="2">
    <source>
        <dbReference type="Proteomes" id="UP000501602"/>
    </source>
</evidence>
<evidence type="ECO:0000313" key="1">
    <source>
        <dbReference type="EMBL" id="QIZ76220.1"/>
    </source>
</evidence>
<dbReference type="SUPFAM" id="SSF144064">
    <property type="entry name" value="Heme iron utilization protein-like"/>
    <property type="match status" value="1"/>
</dbReference>